<name>A0A1X0WT72_STROR</name>
<dbReference type="AlphaFoldDB" id="A0A1X0WT72"/>
<evidence type="ECO:0000313" key="2">
    <source>
        <dbReference type="Proteomes" id="UP000192789"/>
    </source>
</evidence>
<protein>
    <submittedName>
        <fullName evidence="1">Uncharacterized protein</fullName>
    </submittedName>
</protein>
<dbReference type="Proteomes" id="UP000192789">
    <property type="component" value="Unassembled WGS sequence"/>
</dbReference>
<comment type="caution">
    <text evidence="1">The sequence shown here is derived from an EMBL/GenBank/DDBJ whole genome shotgun (WGS) entry which is preliminary data.</text>
</comment>
<evidence type="ECO:0000313" key="1">
    <source>
        <dbReference type="EMBL" id="ORJ29995.1"/>
    </source>
</evidence>
<dbReference type="EMBL" id="LNVG01000008">
    <property type="protein sequence ID" value="ORJ29995.1"/>
    <property type="molecule type" value="Genomic_DNA"/>
</dbReference>
<organism evidence="1 2">
    <name type="scientific">Streptococcus oralis subsp. tigurinus</name>
    <dbReference type="NCBI Taxonomy" id="1077464"/>
    <lineage>
        <taxon>Bacteria</taxon>
        <taxon>Bacillati</taxon>
        <taxon>Bacillota</taxon>
        <taxon>Bacilli</taxon>
        <taxon>Lactobacillales</taxon>
        <taxon>Streptococcaceae</taxon>
        <taxon>Streptococcus</taxon>
    </lineage>
</organism>
<accession>A0A1X0WT72</accession>
<reference evidence="1 2" key="1">
    <citation type="journal article" date="2016" name="PLoS ONE">
        <title>Comparative Genomics Analysis of Streptococcus tigurinus Strains Identifies Genetic Elements Specifically and Uniquely Present in Highly Virulent Strains.</title>
        <authorList>
            <person name="Diene S.M."/>
            <person name="Francois P."/>
            <person name="Zbinden A."/>
            <person name="Entenza J.M."/>
            <person name="Resch G."/>
        </authorList>
    </citation>
    <scope>NUCLEOTIDE SEQUENCE [LARGE SCALE GENOMIC DNA]</scope>
    <source>
        <strain evidence="1 2">AZ_14</strain>
    </source>
</reference>
<sequence>MCRTIFDGLQNIAALSDFSLQFNWIIAKSNDSIIVVIKEFRIGLAKPAGDAPFRYKCEFHIYIVIRKFKKYKE</sequence>
<proteinExistence type="predicted"/>
<gene>
    <name evidence="1" type="ORF">ATE35_06840</name>
</gene>